<keyword evidence="4" id="KW-1185">Reference proteome</keyword>
<evidence type="ECO:0000256" key="1">
    <source>
        <dbReference type="SAM" id="MobiDB-lite"/>
    </source>
</evidence>
<dbReference type="OrthoDB" id="2278468at2759"/>
<dbReference type="CDD" id="cd12087">
    <property type="entry name" value="TM_EGFR-like"/>
    <property type="match status" value="1"/>
</dbReference>
<organism evidence="3 4">
    <name type="scientific">Parasitella parasitica</name>
    <dbReference type="NCBI Taxonomy" id="35722"/>
    <lineage>
        <taxon>Eukaryota</taxon>
        <taxon>Fungi</taxon>
        <taxon>Fungi incertae sedis</taxon>
        <taxon>Mucoromycota</taxon>
        <taxon>Mucoromycotina</taxon>
        <taxon>Mucoromycetes</taxon>
        <taxon>Mucorales</taxon>
        <taxon>Mucorineae</taxon>
        <taxon>Mucoraceae</taxon>
        <taxon>Parasitella</taxon>
    </lineage>
</organism>
<evidence type="ECO:0000313" key="3">
    <source>
        <dbReference type="EMBL" id="CEP09998.1"/>
    </source>
</evidence>
<evidence type="ECO:0000313" key="4">
    <source>
        <dbReference type="Proteomes" id="UP000054107"/>
    </source>
</evidence>
<accession>A0A0B7N3J0</accession>
<dbReference type="AlphaFoldDB" id="A0A0B7N3J0"/>
<reference evidence="3 4" key="1">
    <citation type="submission" date="2014-09" db="EMBL/GenBank/DDBJ databases">
        <authorList>
            <person name="Ellenberger Sabrina"/>
        </authorList>
    </citation>
    <scope>NUCLEOTIDE SEQUENCE [LARGE SCALE GENOMIC DNA]</scope>
    <source>
        <strain evidence="3 4">CBS 412.66</strain>
    </source>
</reference>
<feature type="transmembrane region" description="Helical" evidence="2">
    <location>
        <begin position="108"/>
        <end position="130"/>
    </location>
</feature>
<proteinExistence type="predicted"/>
<keyword evidence="2" id="KW-1133">Transmembrane helix</keyword>
<feature type="compositionally biased region" description="Low complexity" evidence="1">
    <location>
        <begin position="163"/>
        <end position="180"/>
    </location>
</feature>
<dbReference type="Proteomes" id="UP000054107">
    <property type="component" value="Unassembled WGS sequence"/>
</dbReference>
<keyword evidence="2" id="KW-0812">Transmembrane</keyword>
<dbReference type="EMBL" id="LN723087">
    <property type="protein sequence ID" value="CEP09998.1"/>
    <property type="molecule type" value="Genomic_DNA"/>
</dbReference>
<evidence type="ECO:0000256" key="2">
    <source>
        <dbReference type="SAM" id="Phobius"/>
    </source>
</evidence>
<sequence>MSLPEYQGPLIPLGQLCLTAPHPTLRDASHLSKNMSETRLEWPQTNAYDSYYSNCANNLYCDRAHICVKQLAHGEVCESDNQCLHGSCTAHTCVEKAKKNNSQGSNTVHIITSVVGIALLLVAIICVYLFKRRQFLNKRLNQKQDAEKEPAVLPKTTTDAIKSNSSASNTTANSSSTASSATLDSGNQFSIDMLNPAYDSHFQSNNDSRTPTMQQQQLQYQLQRQMLFNNSISRLTQESSDLSSSIIAPPPYSASIAAPYP</sequence>
<gene>
    <name evidence="3" type="primary">PARPA_03615.1 scaffold 9253</name>
</gene>
<name>A0A0B7N3J0_9FUNG</name>
<protein>
    <submittedName>
        <fullName evidence="3">Uncharacterized protein</fullName>
    </submittedName>
</protein>
<keyword evidence="2" id="KW-0472">Membrane</keyword>
<feature type="region of interest" description="Disordered" evidence="1">
    <location>
        <begin position="141"/>
        <end position="180"/>
    </location>
</feature>